<accession>A0A0A9BMT7</accession>
<name>A0A0A9BMT7_ARUDO</name>
<proteinExistence type="predicted"/>
<protein>
    <submittedName>
        <fullName evidence="1">Uncharacterized protein</fullName>
    </submittedName>
</protein>
<reference evidence="1" key="2">
    <citation type="journal article" date="2015" name="Data Brief">
        <title>Shoot transcriptome of the giant reed, Arundo donax.</title>
        <authorList>
            <person name="Barrero R.A."/>
            <person name="Guerrero F.D."/>
            <person name="Moolhuijzen P."/>
            <person name="Goolsby J.A."/>
            <person name="Tidwell J."/>
            <person name="Bellgard S.E."/>
            <person name="Bellgard M.I."/>
        </authorList>
    </citation>
    <scope>NUCLEOTIDE SEQUENCE</scope>
    <source>
        <tissue evidence="1">Shoot tissue taken approximately 20 cm above the soil surface</tissue>
    </source>
</reference>
<dbReference type="AlphaFoldDB" id="A0A0A9BMT7"/>
<organism evidence="1">
    <name type="scientific">Arundo donax</name>
    <name type="common">Giant reed</name>
    <name type="synonym">Donax arundinaceus</name>
    <dbReference type="NCBI Taxonomy" id="35708"/>
    <lineage>
        <taxon>Eukaryota</taxon>
        <taxon>Viridiplantae</taxon>
        <taxon>Streptophyta</taxon>
        <taxon>Embryophyta</taxon>
        <taxon>Tracheophyta</taxon>
        <taxon>Spermatophyta</taxon>
        <taxon>Magnoliopsida</taxon>
        <taxon>Liliopsida</taxon>
        <taxon>Poales</taxon>
        <taxon>Poaceae</taxon>
        <taxon>PACMAD clade</taxon>
        <taxon>Arundinoideae</taxon>
        <taxon>Arundineae</taxon>
        <taxon>Arundo</taxon>
    </lineage>
</organism>
<reference evidence="1" key="1">
    <citation type="submission" date="2014-09" db="EMBL/GenBank/DDBJ databases">
        <authorList>
            <person name="Magalhaes I.L.F."/>
            <person name="Oliveira U."/>
            <person name="Santos F.R."/>
            <person name="Vidigal T.H.D.A."/>
            <person name="Brescovit A.D."/>
            <person name="Santos A.J."/>
        </authorList>
    </citation>
    <scope>NUCLEOTIDE SEQUENCE</scope>
    <source>
        <tissue evidence="1">Shoot tissue taken approximately 20 cm above the soil surface</tissue>
    </source>
</reference>
<sequence length="29" mass="3133">MITSLMFTCVSVLCRGTHICNGPFTILSS</sequence>
<evidence type="ECO:0000313" key="1">
    <source>
        <dbReference type="EMBL" id="JAD62540.1"/>
    </source>
</evidence>
<dbReference type="EMBL" id="GBRH01235355">
    <property type="protein sequence ID" value="JAD62540.1"/>
    <property type="molecule type" value="Transcribed_RNA"/>
</dbReference>